<dbReference type="EMBL" id="ATMK01000033">
    <property type="protein sequence ID" value="KJJ86272.1"/>
    <property type="molecule type" value="Genomic_DNA"/>
</dbReference>
<reference evidence="1 2" key="1">
    <citation type="journal article" date="2015" name="BMC Genomics">
        <title>Comparative genome analysis of Prevotella intermedia strain isolated from infected root canal reveals features related to pathogenicity and adaptation.</title>
        <authorList>
            <person name="Ruan Y."/>
            <person name="Shen L."/>
            <person name="Zou Y."/>
            <person name="Qi Z."/>
            <person name="Yin J."/>
            <person name="Jiang J."/>
            <person name="Guo L."/>
            <person name="He L."/>
            <person name="Chen Z."/>
            <person name="Tang Z."/>
            <person name="Qin S."/>
        </authorList>
    </citation>
    <scope>NUCLEOTIDE SEQUENCE [LARGE SCALE GENOMIC DNA]</scope>
    <source>
        <strain evidence="1 2">ZT</strain>
    </source>
</reference>
<protein>
    <submittedName>
        <fullName evidence="1">Type I restriction endonuclease subunit R</fullName>
    </submittedName>
</protein>
<keyword evidence="1" id="KW-0255">Endonuclease</keyword>
<evidence type="ECO:0000313" key="1">
    <source>
        <dbReference type="EMBL" id="KJJ86272.1"/>
    </source>
</evidence>
<organism evidence="1 2">
    <name type="scientific">Prevotella intermedia ZT</name>
    <dbReference type="NCBI Taxonomy" id="1347790"/>
    <lineage>
        <taxon>Bacteria</taxon>
        <taxon>Pseudomonadati</taxon>
        <taxon>Bacteroidota</taxon>
        <taxon>Bacteroidia</taxon>
        <taxon>Bacteroidales</taxon>
        <taxon>Prevotellaceae</taxon>
        <taxon>Prevotella</taxon>
    </lineage>
</organism>
<dbReference type="AlphaFoldDB" id="A0AAP0V135"/>
<sequence length="523" mass="60545">MNKTLWNYYKQSADGQNAIAMFNPEPDDAHKEIENIATFLQKLDSHIEPQYFTDFIYYVYRVNLSERNLLIEELSERKSFETFVESYDLKEFEIEEDKVIWFEENYLIKADKFRQKAATIDALSMYLYFYNPYFKPILLPRRFDIIQKSCDALGIELPPIPRTKSYKEYLMYYYDICGAINKFQEENGLTDAEVCACIYDYGARVLSEEEKQENEELPPPTNVWLTGGSGKGDFEFLDSLGKDSQAQTSIWACNEITRKGDLVIIYCTSPRSFIHSIWRAESVGIFNPFDYYHCRTTVCKGIRLPQISFADLKNDPYFSQQPIVRKNLQGINGVAFSAKDYSELLRLAEEKGVKTDNYPQLYVGKAIDFGEIKQEKDVEENILIPILKRIGYHVSDWTRQLQLKAGIKEKAIPDFVFFPQGAKHFESAPLVIEAKLDISSMLEEQKAFRQALSYARMLRSNVMGICDKERLIIYALDSSGSCNIEKPLFESHWQSIYSDDIIGSKLNQIIGAEVMKEKALLMK</sequence>
<accession>A0AAP0V135</accession>
<comment type="caution">
    <text evidence="1">The sequence shown here is derived from an EMBL/GenBank/DDBJ whole genome shotgun (WGS) entry which is preliminary data.</text>
</comment>
<dbReference type="GO" id="GO:0004519">
    <property type="term" value="F:endonuclease activity"/>
    <property type="evidence" value="ECO:0007669"/>
    <property type="project" value="UniProtKB-KW"/>
</dbReference>
<dbReference type="RefSeq" id="WP_045168217.1">
    <property type="nucleotide sequence ID" value="NZ_ATMK01000033.1"/>
</dbReference>
<keyword evidence="1" id="KW-0378">Hydrolase</keyword>
<keyword evidence="1" id="KW-0540">Nuclease</keyword>
<dbReference type="Proteomes" id="UP000032541">
    <property type="component" value="Unassembled WGS sequence"/>
</dbReference>
<gene>
    <name evidence="1" type="ORF">M573_133012</name>
</gene>
<evidence type="ECO:0000313" key="2">
    <source>
        <dbReference type="Proteomes" id="UP000032541"/>
    </source>
</evidence>
<name>A0AAP0V135_PREIN</name>
<proteinExistence type="predicted"/>